<dbReference type="Pfam" id="PF01041">
    <property type="entry name" value="DegT_DnrJ_EryC1"/>
    <property type="match status" value="1"/>
</dbReference>
<dbReference type="PIRSF" id="PIRSF000390">
    <property type="entry name" value="PLP_StrS"/>
    <property type="match status" value="1"/>
</dbReference>
<dbReference type="STRING" id="1261640.BHK98_00910"/>
<evidence type="ECO:0000256" key="3">
    <source>
        <dbReference type="RuleBase" id="RU004508"/>
    </source>
</evidence>
<dbReference type="FunFam" id="3.90.1150.10:FF:000092">
    <property type="entry name" value="Capsular polysaccharide biosynthesis protein"/>
    <property type="match status" value="1"/>
</dbReference>
<dbReference type="FunFam" id="3.40.640.10:FF:000077">
    <property type="entry name" value="Spore coat polysaccharide biosynthesis protein spsC"/>
    <property type="match status" value="1"/>
</dbReference>
<proteinExistence type="inferred from homology"/>
<dbReference type="Gene3D" id="3.40.640.10">
    <property type="entry name" value="Type I PLP-dependent aspartate aminotransferase-like (Major domain)"/>
    <property type="match status" value="1"/>
</dbReference>
<dbReference type="GO" id="GO:0008483">
    <property type="term" value="F:transaminase activity"/>
    <property type="evidence" value="ECO:0007669"/>
    <property type="project" value="TreeGrafter"/>
</dbReference>
<dbReference type="AlphaFoldDB" id="A0A1Q9JF88"/>
<protein>
    <submittedName>
        <fullName evidence="4">Capsular biosynthesis protein</fullName>
    </submittedName>
</protein>
<dbReference type="Gene3D" id="3.90.1150.10">
    <property type="entry name" value="Aspartate Aminotransferase, domain 1"/>
    <property type="match status" value="1"/>
</dbReference>
<sequence length="403" mass="44872">MRTIPFSPPDISDAEIREVVETLKSGWITTGPRTKEFERKISEYIGTNRTVCLNSDTAALELTLRILGIGPGDEVITTAYTYTASAAIIEHVGARIVMVDTMPDAPEINYEQVEAAVTERTKAIIPVDIAGVMCDYRRLHEIADSKSRLFRAKNELQQAYNRMLVIADSAHGFGARFDGVRSGNQADFTCFSFHAVKNLTTAEGGAVTWKSTPGIEDAGLYRQYMLYSLHGQSKDALAKTAAGSWEYDISLPGFKCNMTDLQAAIGLKQLERYDALLARRRTIVERYQENLRDFPVAVMKHIDAERESSCHLLITRIGNADEPVRNEIIRRLAERGVATNVHYKPLPMFTAYKDLGFNISNFPNAFALYENEITLPLHTGLSDSDVDYVCDSLTTVLQEAGLL</sequence>
<dbReference type="EMBL" id="MJIE01000001">
    <property type="protein sequence ID" value="OLR54771.1"/>
    <property type="molecule type" value="Genomic_DNA"/>
</dbReference>
<feature type="active site" description="Proton acceptor" evidence="1">
    <location>
        <position position="197"/>
    </location>
</feature>
<dbReference type="RefSeq" id="WP_075711790.1">
    <property type="nucleotide sequence ID" value="NZ_MJIE01000001.1"/>
</dbReference>
<evidence type="ECO:0000256" key="1">
    <source>
        <dbReference type="PIRSR" id="PIRSR000390-1"/>
    </source>
</evidence>
<gene>
    <name evidence="4" type="ORF">BHK98_00910</name>
</gene>
<comment type="similarity">
    <text evidence="3">Belongs to the DegT/DnrJ/EryC1 family.</text>
</comment>
<dbReference type="InterPro" id="IPR015424">
    <property type="entry name" value="PyrdxlP-dep_Trfase"/>
</dbReference>
<evidence type="ECO:0000313" key="4">
    <source>
        <dbReference type="EMBL" id="OLR54771.1"/>
    </source>
</evidence>
<dbReference type="PANTHER" id="PTHR30244:SF34">
    <property type="entry name" value="DTDP-4-AMINO-4,6-DIDEOXYGALACTOSE TRANSAMINASE"/>
    <property type="match status" value="1"/>
</dbReference>
<name>A0A1Q9JF88_9FIRM</name>
<dbReference type="InterPro" id="IPR000653">
    <property type="entry name" value="DegT/StrS_aminotransferase"/>
</dbReference>
<reference evidence="4 5" key="1">
    <citation type="journal article" date="2016" name="Appl. Environ. Microbiol.">
        <title>Function and Phylogeny of Bacterial Butyryl Coenzyme A:Acetate Transferases and Their Diversity in the Proximal Colon of Swine.</title>
        <authorList>
            <person name="Trachsel J."/>
            <person name="Bayles D.O."/>
            <person name="Looft T."/>
            <person name="Levine U.Y."/>
            <person name="Allen H.K."/>
        </authorList>
    </citation>
    <scope>NUCLEOTIDE SEQUENCE [LARGE SCALE GENOMIC DNA]</scope>
    <source>
        <strain evidence="4 5">68-3-10</strain>
    </source>
</reference>
<dbReference type="PANTHER" id="PTHR30244">
    <property type="entry name" value="TRANSAMINASE"/>
    <property type="match status" value="1"/>
</dbReference>
<dbReference type="GO" id="GO:0030170">
    <property type="term" value="F:pyridoxal phosphate binding"/>
    <property type="evidence" value="ECO:0007669"/>
    <property type="project" value="TreeGrafter"/>
</dbReference>
<keyword evidence="5" id="KW-1185">Reference proteome</keyword>
<organism evidence="4 5">
    <name type="scientific">Hornefia porci</name>
    <dbReference type="NCBI Taxonomy" id="2652292"/>
    <lineage>
        <taxon>Bacteria</taxon>
        <taxon>Bacillati</taxon>
        <taxon>Bacillota</taxon>
        <taxon>Clostridia</taxon>
        <taxon>Peptostreptococcales</taxon>
        <taxon>Anaerovoracaceae</taxon>
        <taxon>Hornefia</taxon>
    </lineage>
</organism>
<dbReference type="InterPro" id="IPR015421">
    <property type="entry name" value="PyrdxlP-dep_Trfase_major"/>
</dbReference>
<dbReference type="Proteomes" id="UP000187404">
    <property type="component" value="Unassembled WGS sequence"/>
</dbReference>
<dbReference type="InterPro" id="IPR015422">
    <property type="entry name" value="PyrdxlP-dep_Trfase_small"/>
</dbReference>
<dbReference type="CDD" id="cd00616">
    <property type="entry name" value="AHBA_syn"/>
    <property type="match status" value="1"/>
</dbReference>
<accession>A0A1Q9JF88</accession>
<comment type="caution">
    <text evidence="4">The sequence shown here is derived from an EMBL/GenBank/DDBJ whole genome shotgun (WGS) entry which is preliminary data.</text>
</comment>
<keyword evidence="2 3" id="KW-0663">Pyridoxal phosphate</keyword>
<evidence type="ECO:0000256" key="2">
    <source>
        <dbReference type="PIRSR" id="PIRSR000390-2"/>
    </source>
</evidence>
<feature type="modified residue" description="N6-(pyridoxal phosphate)lysine" evidence="2">
    <location>
        <position position="197"/>
    </location>
</feature>
<dbReference type="OrthoDB" id="9810913at2"/>
<dbReference type="GO" id="GO:0000271">
    <property type="term" value="P:polysaccharide biosynthetic process"/>
    <property type="evidence" value="ECO:0007669"/>
    <property type="project" value="TreeGrafter"/>
</dbReference>
<evidence type="ECO:0000313" key="5">
    <source>
        <dbReference type="Proteomes" id="UP000187404"/>
    </source>
</evidence>
<dbReference type="SUPFAM" id="SSF53383">
    <property type="entry name" value="PLP-dependent transferases"/>
    <property type="match status" value="1"/>
</dbReference>